<keyword evidence="2" id="KW-1185">Reference proteome</keyword>
<dbReference type="InterPro" id="IPR009593">
    <property type="entry name" value="DUF1203"/>
</dbReference>
<dbReference type="Pfam" id="PF06718">
    <property type="entry name" value="DUF1203"/>
    <property type="match status" value="1"/>
</dbReference>
<sequence length="160" mass="17551">MHSFQLSGLPAQNFSALFELDDAQLAERAIQRVTAEAHPGYPCRVGLVDAEVGDELLLLPFEHQSAASPYRASGPIFVSRRTHAQDLAAGRLPPYLTRRLVSVRAYDAADRMVDADVVDGNALAELITRILDNADVAYLHLHAARRGCYLCRVDRVAISP</sequence>
<proteinExistence type="predicted"/>
<evidence type="ECO:0000313" key="1">
    <source>
        <dbReference type="EMBL" id="SFN55031.1"/>
    </source>
</evidence>
<name>A0A1I4ZXY0_9GAMM</name>
<dbReference type="RefSeq" id="WP_217647898.1">
    <property type="nucleotide sequence ID" value="NZ_FOVF01000030.1"/>
</dbReference>
<dbReference type="PIRSF" id="PIRSF034110">
    <property type="entry name" value="DUF1203"/>
    <property type="match status" value="1"/>
</dbReference>
<accession>A0A1I4ZXY0</accession>
<dbReference type="EMBL" id="FOVF01000030">
    <property type="protein sequence ID" value="SFN55031.1"/>
    <property type="molecule type" value="Genomic_DNA"/>
</dbReference>
<reference evidence="1 2" key="1">
    <citation type="submission" date="2016-10" db="EMBL/GenBank/DDBJ databases">
        <authorList>
            <person name="de Groot N.N."/>
        </authorList>
    </citation>
    <scope>NUCLEOTIDE SEQUENCE [LARGE SCALE GENOMIC DNA]</scope>
    <source>
        <strain evidence="1 2">CGMCC 1.7659</strain>
    </source>
</reference>
<organism evidence="1 2">
    <name type="scientific">Dokdonella immobilis</name>
    <dbReference type="NCBI Taxonomy" id="578942"/>
    <lineage>
        <taxon>Bacteria</taxon>
        <taxon>Pseudomonadati</taxon>
        <taxon>Pseudomonadota</taxon>
        <taxon>Gammaproteobacteria</taxon>
        <taxon>Lysobacterales</taxon>
        <taxon>Rhodanobacteraceae</taxon>
        <taxon>Dokdonella</taxon>
    </lineage>
</organism>
<protein>
    <recommendedName>
        <fullName evidence="3">DUF1203 domain-containing protein</fullName>
    </recommendedName>
</protein>
<gene>
    <name evidence="1" type="ORF">SAMN05216289_1309</name>
</gene>
<dbReference type="AlphaFoldDB" id="A0A1I4ZXY0"/>
<dbReference type="Proteomes" id="UP000198575">
    <property type="component" value="Unassembled WGS sequence"/>
</dbReference>
<evidence type="ECO:0008006" key="3">
    <source>
        <dbReference type="Google" id="ProtNLM"/>
    </source>
</evidence>
<evidence type="ECO:0000313" key="2">
    <source>
        <dbReference type="Proteomes" id="UP000198575"/>
    </source>
</evidence>